<keyword evidence="3" id="KW-0964">Secreted</keyword>
<organism evidence="6 7">
    <name type="scientific">Agrobacterium larrymoorei</name>
    <dbReference type="NCBI Taxonomy" id="160699"/>
    <lineage>
        <taxon>Bacteria</taxon>
        <taxon>Pseudomonadati</taxon>
        <taxon>Pseudomonadota</taxon>
        <taxon>Alphaproteobacteria</taxon>
        <taxon>Hyphomicrobiales</taxon>
        <taxon>Rhizobiaceae</taxon>
        <taxon>Rhizobium/Agrobacterium group</taxon>
        <taxon>Agrobacterium</taxon>
    </lineage>
</organism>
<feature type="domain" description="Flagellin N-terminal" evidence="4">
    <location>
        <begin position="23"/>
        <end position="149"/>
    </location>
</feature>
<dbReference type="GO" id="GO:0005198">
    <property type="term" value="F:structural molecule activity"/>
    <property type="evidence" value="ECO:0007669"/>
    <property type="project" value="UniProtKB-UniRule"/>
</dbReference>
<dbReference type="PANTHER" id="PTHR42792">
    <property type="entry name" value="FLAGELLIN"/>
    <property type="match status" value="1"/>
</dbReference>
<dbReference type="SUPFAM" id="SSF64518">
    <property type="entry name" value="Phase 1 flagellin"/>
    <property type="match status" value="1"/>
</dbReference>
<keyword evidence="6" id="KW-0969">Cilium</keyword>
<keyword evidence="2 3" id="KW-0975">Bacterial flagellum</keyword>
<dbReference type="Proteomes" id="UP000298545">
    <property type="component" value="Chromosome circular"/>
</dbReference>
<evidence type="ECO:0000313" key="7">
    <source>
        <dbReference type="Proteomes" id="UP000298545"/>
    </source>
</evidence>
<dbReference type="Gene3D" id="1.20.1330.10">
    <property type="entry name" value="f41 fragment of flagellin, N-terminal domain"/>
    <property type="match status" value="1"/>
</dbReference>
<dbReference type="OrthoDB" id="8328560at2"/>
<dbReference type="EMBL" id="CP039691">
    <property type="protein sequence ID" value="QCI98745.1"/>
    <property type="molecule type" value="Genomic_DNA"/>
</dbReference>
<keyword evidence="6" id="KW-0966">Cell projection</keyword>
<dbReference type="Pfam" id="PF00669">
    <property type="entry name" value="Flagellin_N"/>
    <property type="match status" value="1"/>
</dbReference>
<dbReference type="KEGG" id="alf:CFBP5473_13070"/>
<comment type="function">
    <text evidence="3">Flagellin is the subunit protein which polymerizes to form the filaments of bacterial flagella.</text>
</comment>
<dbReference type="AlphaFoldDB" id="A0A4D7DNV7"/>
<evidence type="ECO:0000259" key="5">
    <source>
        <dbReference type="Pfam" id="PF00700"/>
    </source>
</evidence>
<accession>A0A4D7DNV7</accession>
<reference evidence="6 7" key="1">
    <citation type="submission" date="2019-04" db="EMBL/GenBank/DDBJ databases">
        <title>Complete genome sequence of Agrobacterium larrymoorei CFBP5473.</title>
        <authorList>
            <person name="Haryono M."/>
            <person name="Chou L."/>
            <person name="Lin Y.-C."/>
            <person name="Lai E.-M."/>
            <person name="Kuo C.-H."/>
        </authorList>
    </citation>
    <scope>NUCLEOTIDE SEQUENCE [LARGE SCALE GENOMIC DNA]</scope>
    <source>
        <strain evidence="6 7">CFBP5473</strain>
    </source>
</reference>
<dbReference type="Pfam" id="PF00700">
    <property type="entry name" value="Flagellin_C"/>
    <property type="match status" value="1"/>
</dbReference>
<evidence type="ECO:0000256" key="1">
    <source>
        <dbReference type="ARBA" id="ARBA00005709"/>
    </source>
</evidence>
<dbReference type="PANTHER" id="PTHR42792:SF2">
    <property type="entry name" value="FLAGELLIN"/>
    <property type="match status" value="1"/>
</dbReference>
<sequence>MACPSTRRDIGAMTKIISSSYVQSALQTLLFSNDTLQKTQERTTSGLKVGSAADNAGYWSVATNLKSEGSVLSSVGDALNLGASKADTAYEGVNSMIDIVDQIMTQLTTAYESGTDRDSINKSITALKSNLVSVAQAASFSGDNWLYNTSDQLAENRSIPYSYKKGADGGVTLQSLTVPTAETTMVDTSDASRGLLTKTIDASALNPDGTSTGSREYYLVDVDAASGTTGQEISISNDTTQEELDDMVAVVGEISSRLNQLGSSLGTMSNRIDQQTTFVGALNKSLDTSVSRLVDANMEEESTKLTAYKTQRDLAVEVVSMANSHRKSLANLFA</sequence>
<evidence type="ECO:0000256" key="3">
    <source>
        <dbReference type="RuleBase" id="RU362073"/>
    </source>
</evidence>
<evidence type="ECO:0000256" key="2">
    <source>
        <dbReference type="ARBA" id="ARBA00023143"/>
    </source>
</evidence>
<keyword evidence="6" id="KW-0282">Flagellum</keyword>
<name>A0A4D7DNV7_9HYPH</name>
<proteinExistence type="inferred from homology"/>
<dbReference type="STRING" id="1367849.GCA_000518585_00879"/>
<feature type="domain" description="Flagellin C-terminal" evidence="5">
    <location>
        <begin position="249"/>
        <end position="333"/>
    </location>
</feature>
<dbReference type="InterPro" id="IPR046358">
    <property type="entry name" value="Flagellin_C"/>
</dbReference>
<protein>
    <recommendedName>
        <fullName evidence="3">Flagellin</fullName>
    </recommendedName>
</protein>
<comment type="subcellular location">
    <subcellularLocation>
        <location evidence="3">Secreted</location>
    </subcellularLocation>
    <subcellularLocation>
        <location evidence="3">Bacterial flagellum</location>
    </subcellularLocation>
</comment>
<dbReference type="InterPro" id="IPR001492">
    <property type="entry name" value="Flagellin"/>
</dbReference>
<comment type="similarity">
    <text evidence="1 3">Belongs to the bacterial flagellin family.</text>
</comment>
<dbReference type="GO" id="GO:0005576">
    <property type="term" value="C:extracellular region"/>
    <property type="evidence" value="ECO:0007669"/>
    <property type="project" value="UniProtKB-SubCell"/>
</dbReference>
<evidence type="ECO:0000259" key="4">
    <source>
        <dbReference type="Pfam" id="PF00669"/>
    </source>
</evidence>
<evidence type="ECO:0000313" key="6">
    <source>
        <dbReference type="EMBL" id="QCI98745.1"/>
    </source>
</evidence>
<gene>
    <name evidence="6" type="ORF">CFBP5473_13070</name>
</gene>
<dbReference type="InterPro" id="IPR001029">
    <property type="entry name" value="Flagellin_N"/>
</dbReference>
<dbReference type="GO" id="GO:0009288">
    <property type="term" value="C:bacterial-type flagellum"/>
    <property type="evidence" value="ECO:0007669"/>
    <property type="project" value="UniProtKB-SubCell"/>
</dbReference>